<proteinExistence type="predicted"/>
<protein>
    <submittedName>
        <fullName evidence="12">Uncharacterized protein LOC118266856 isoform X1</fullName>
    </submittedName>
</protein>
<keyword evidence="5" id="KW-1015">Disulfide bond</keyword>
<sequence length="1327" mass="148415">MKMDQLHRIPTVATIILLLVLQPALEAKKPKRVICPIGFQIAYSNLKGDLICYRLKGPEKLTDKYVGCAGNLYTSKLYNSLNLTKSELVLWTEYKSLYPGGPFIDYSFTKSIGSLVETTFEISNPHRGIDEELCVVMDPVSNFTTAKCDEEYYRYCLVYPYVEAEDMSTEGCEDFKDSYRFWSPKSTCLSAATAVGGGPVRATWNQSKEICEKRGGTLLYNGWRYSNNPLLHILNSNPKYPLGITYDPQRHMNIVSGGATLLDCGGWFPFVPPSNRKSLFELETSPELCCHKSSRWLSQPIYRDVLVLEPPTTWHLDEHFKMLGGNESSYGAVKNELWELVNSSYIFYDIICEKNVELKRANLVVSADDQNKLLLTVASKVDEDNIYCFTDSETYSPTPVKFSSDGVHNKLWTYVLKPIGDGYYWCVHTDSKRYQVSESNKALWVREETSLRYNYAVKLVLDKEYTFDSLERLKKSWEKKLKAYIYFSTSYYQLNGGSETTQDPKVFEDVLFAFKMAHPDLSPTKDVFYGMKLKKVFLDKKTILLHIQLNPSMLPVQPGTWEGLQIVYMKPVFYCNADHHDFAESITVQCRIHTCIGNFNDGVQVVTTMDDPCIMSTRLPSLYRNEDPSPLNGTAPTATDTTTTVEPSTNTTTECTEFCTTTPANEDSSDSSEETSPSTTTSQPYSTTTTATTTIPPSSTPEPTTSSVTFVTMPPETIKTETPIITTTMLSPTTTTEVVTPPPPPPPTTTPVPTTLAPEDQLQQVINDLDSLINSESTSLVSVEEFDAAFDQVDELLAENLDLNIPGELLHLLDGIGTRLDLAGSENATSIRGNIALVVAQADAKQPVKGLRIATRDSDNFTADTFEIIRDRMDSSSLQTDANEVVVKLPESVASSSRRISFVVFRNDRAFHASAANEYQVNSRVLSINVENVTEFERGETVDLHFSSLGSPPRNTSRSCGYWVFAENGKGYWSQEGCTFIRASRRGMLDTCRCTHLTHFAEVLIPRAVFSEANEKALEIISVIGCCLSMLGVILVGITAVLFRSWRRDFNNKIWLQLCIAILLLVTCFLIAVYVRFDNYGFSCMLVGLLMHYSVLASFCWMLVAAIISYRRLVLVFTRDASHKLLRASAFSWGAPCAIVGILLSVDPRSYAGRFEEKTPTGAFCYPSGLSLWLAVYAPIAVMLLANWTLFILIVRSVFASRGIQRHGDSNEAVRCASVSCLLVFMFGLPWIFGLFAYNLVLAYLFALTSTFQGFVLFMFFVVGNKKTRDLWFNKLRIKQTRKIPVTSSTYTNRSTAAGARGAPQTSVEAKVSKPKSLASSDDSRFS</sequence>
<dbReference type="PROSITE" id="PS50261">
    <property type="entry name" value="G_PROTEIN_RECEP_F2_4"/>
    <property type="match status" value="1"/>
</dbReference>
<keyword evidence="8" id="KW-0732">Signal</keyword>
<feature type="compositionally biased region" description="Low complexity" evidence="6">
    <location>
        <begin position="634"/>
        <end position="664"/>
    </location>
</feature>
<evidence type="ECO:0000313" key="11">
    <source>
        <dbReference type="Proteomes" id="UP000829999"/>
    </source>
</evidence>
<dbReference type="InterPro" id="IPR000203">
    <property type="entry name" value="GPS"/>
</dbReference>
<feature type="domain" description="GAIN-B" evidence="9">
    <location>
        <begin position="864"/>
        <end position="1011"/>
    </location>
</feature>
<name>A0A9R0D0U5_SPOFR</name>
<reference evidence="12" key="1">
    <citation type="submission" date="2025-08" db="UniProtKB">
        <authorList>
            <consortium name="RefSeq"/>
        </authorList>
    </citation>
    <scope>IDENTIFICATION</scope>
    <source>
        <tissue evidence="12">Whole larval tissue</tissue>
    </source>
</reference>
<organism evidence="11 12">
    <name type="scientific">Spodoptera frugiperda</name>
    <name type="common">Fall armyworm</name>
    <dbReference type="NCBI Taxonomy" id="7108"/>
    <lineage>
        <taxon>Eukaryota</taxon>
        <taxon>Metazoa</taxon>
        <taxon>Ecdysozoa</taxon>
        <taxon>Arthropoda</taxon>
        <taxon>Hexapoda</taxon>
        <taxon>Insecta</taxon>
        <taxon>Pterygota</taxon>
        <taxon>Neoptera</taxon>
        <taxon>Endopterygota</taxon>
        <taxon>Lepidoptera</taxon>
        <taxon>Glossata</taxon>
        <taxon>Ditrysia</taxon>
        <taxon>Noctuoidea</taxon>
        <taxon>Noctuidae</taxon>
        <taxon>Amphipyrinae</taxon>
        <taxon>Spodoptera</taxon>
    </lineage>
</organism>
<dbReference type="RefSeq" id="XP_035436333.2">
    <property type="nucleotide sequence ID" value="XM_035580440.2"/>
</dbReference>
<dbReference type="Gene3D" id="2.60.220.50">
    <property type="match status" value="1"/>
</dbReference>
<dbReference type="GO" id="GO:0004930">
    <property type="term" value="F:G protein-coupled receptor activity"/>
    <property type="evidence" value="ECO:0007669"/>
    <property type="project" value="InterPro"/>
</dbReference>
<dbReference type="InterPro" id="IPR017981">
    <property type="entry name" value="GPCR_2-like_7TM"/>
</dbReference>
<feature type="transmembrane region" description="Helical" evidence="7">
    <location>
        <begin position="1242"/>
        <end position="1263"/>
    </location>
</feature>
<evidence type="ECO:0000259" key="9">
    <source>
        <dbReference type="PROSITE" id="PS50221"/>
    </source>
</evidence>
<accession>A0A9R0D0U5</accession>
<feature type="transmembrane region" description="Helical" evidence="7">
    <location>
        <begin position="1020"/>
        <end position="1043"/>
    </location>
</feature>
<feature type="compositionally biased region" description="Low complexity" evidence="6">
    <location>
        <begin position="674"/>
        <end position="709"/>
    </location>
</feature>
<dbReference type="InterPro" id="IPR057244">
    <property type="entry name" value="GAIN_B"/>
</dbReference>
<evidence type="ECO:0000256" key="8">
    <source>
        <dbReference type="SAM" id="SignalP"/>
    </source>
</evidence>
<feature type="transmembrane region" description="Helical" evidence="7">
    <location>
        <begin position="1055"/>
        <end position="1074"/>
    </location>
</feature>
<dbReference type="Pfam" id="PF00002">
    <property type="entry name" value="7tm_2"/>
    <property type="match status" value="1"/>
</dbReference>
<gene>
    <name evidence="12" type="primary">LOC118266856</name>
</gene>
<keyword evidence="11" id="KW-1185">Reference proteome</keyword>
<feature type="transmembrane region" description="Helical" evidence="7">
    <location>
        <begin position="1172"/>
        <end position="1195"/>
    </location>
</feature>
<feature type="signal peptide" evidence="8">
    <location>
        <begin position="1"/>
        <end position="27"/>
    </location>
</feature>
<evidence type="ECO:0000256" key="7">
    <source>
        <dbReference type="SAM" id="Phobius"/>
    </source>
</evidence>
<dbReference type="PRINTS" id="PR00249">
    <property type="entry name" value="GPCRSECRETIN"/>
</dbReference>
<dbReference type="GO" id="GO:0005886">
    <property type="term" value="C:plasma membrane"/>
    <property type="evidence" value="ECO:0007669"/>
    <property type="project" value="TreeGrafter"/>
</dbReference>
<dbReference type="InterPro" id="IPR000832">
    <property type="entry name" value="GPCR_2_secretin-like"/>
</dbReference>
<feature type="chain" id="PRO_5040395412" evidence="8">
    <location>
        <begin position="28"/>
        <end position="1327"/>
    </location>
</feature>
<dbReference type="CDD" id="cd15040">
    <property type="entry name" value="7tmB2_Adhesion"/>
    <property type="match status" value="1"/>
</dbReference>
<evidence type="ECO:0000256" key="3">
    <source>
        <dbReference type="ARBA" id="ARBA00022989"/>
    </source>
</evidence>
<dbReference type="GO" id="GO:0007166">
    <property type="term" value="P:cell surface receptor signaling pathway"/>
    <property type="evidence" value="ECO:0007669"/>
    <property type="project" value="InterPro"/>
</dbReference>
<evidence type="ECO:0000259" key="10">
    <source>
        <dbReference type="PROSITE" id="PS50261"/>
    </source>
</evidence>
<evidence type="ECO:0000313" key="12">
    <source>
        <dbReference type="RefSeq" id="XP_035436333.2"/>
    </source>
</evidence>
<dbReference type="Pfam" id="PF01825">
    <property type="entry name" value="GPS"/>
    <property type="match status" value="1"/>
</dbReference>
<dbReference type="OrthoDB" id="10037534at2759"/>
<feature type="region of interest" description="Disordered" evidence="6">
    <location>
        <begin position="732"/>
        <end position="752"/>
    </location>
</feature>
<dbReference type="SUPFAM" id="SSF81321">
    <property type="entry name" value="Family A G protein-coupled receptor-like"/>
    <property type="match status" value="1"/>
</dbReference>
<feature type="region of interest" description="Disordered" evidence="6">
    <location>
        <begin position="1289"/>
        <end position="1327"/>
    </location>
</feature>
<evidence type="ECO:0000256" key="4">
    <source>
        <dbReference type="ARBA" id="ARBA00023136"/>
    </source>
</evidence>
<evidence type="ECO:0000256" key="2">
    <source>
        <dbReference type="ARBA" id="ARBA00022692"/>
    </source>
</evidence>
<evidence type="ECO:0000256" key="6">
    <source>
        <dbReference type="SAM" id="MobiDB-lite"/>
    </source>
</evidence>
<keyword evidence="2 7" id="KW-0812">Transmembrane</keyword>
<feature type="transmembrane region" description="Helical" evidence="7">
    <location>
        <begin position="1216"/>
        <end position="1236"/>
    </location>
</feature>
<dbReference type="Proteomes" id="UP000829999">
    <property type="component" value="Chromosome 23"/>
</dbReference>
<evidence type="ECO:0000256" key="1">
    <source>
        <dbReference type="ARBA" id="ARBA00004141"/>
    </source>
</evidence>
<keyword evidence="4 7" id="KW-0472">Membrane</keyword>
<feature type="compositionally biased region" description="Pro residues" evidence="6">
    <location>
        <begin position="740"/>
        <end position="750"/>
    </location>
</feature>
<dbReference type="PROSITE" id="PS50221">
    <property type="entry name" value="GAIN_B"/>
    <property type="match status" value="1"/>
</dbReference>
<dbReference type="Gene3D" id="1.20.1070.10">
    <property type="entry name" value="Rhodopsin 7-helix transmembrane proteins"/>
    <property type="match status" value="1"/>
</dbReference>
<comment type="subcellular location">
    <subcellularLocation>
        <location evidence="1">Membrane</location>
        <topology evidence="1">Multi-pass membrane protein</topology>
    </subcellularLocation>
</comment>
<dbReference type="PANTHER" id="PTHR12011:SF347">
    <property type="entry name" value="FI21270P1-RELATED"/>
    <property type="match status" value="1"/>
</dbReference>
<dbReference type="InterPro" id="IPR046338">
    <property type="entry name" value="GAIN_dom_sf"/>
</dbReference>
<dbReference type="PANTHER" id="PTHR12011">
    <property type="entry name" value="ADHESION G-PROTEIN COUPLED RECEPTOR"/>
    <property type="match status" value="1"/>
</dbReference>
<keyword evidence="3 7" id="KW-1133">Transmembrane helix</keyword>
<dbReference type="GeneID" id="118266856"/>
<feature type="transmembrane region" description="Helical" evidence="7">
    <location>
        <begin position="1080"/>
        <end position="1104"/>
    </location>
</feature>
<feature type="transmembrane region" description="Helical" evidence="7">
    <location>
        <begin position="1125"/>
        <end position="1146"/>
    </location>
</feature>
<feature type="region of interest" description="Disordered" evidence="6">
    <location>
        <begin position="621"/>
        <end position="709"/>
    </location>
</feature>
<evidence type="ECO:0000256" key="5">
    <source>
        <dbReference type="ARBA" id="ARBA00023157"/>
    </source>
</evidence>
<feature type="domain" description="G-protein coupled receptors family 2 profile 2" evidence="10">
    <location>
        <begin position="1018"/>
        <end position="1265"/>
    </location>
</feature>